<protein>
    <submittedName>
        <fullName evidence="1">RNA-directed DNA polymerase, eukaryota, reverse transcriptase zinc-binding domain protein</fullName>
    </submittedName>
</protein>
<dbReference type="GO" id="GO:0003964">
    <property type="term" value="F:RNA-directed DNA polymerase activity"/>
    <property type="evidence" value="ECO:0007669"/>
    <property type="project" value="UniProtKB-KW"/>
</dbReference>
<sequence length="146" mass="16520">MVNGTWIDDPVKRDDLECMVMKEEVKKAVWDCGSDKSPGPDGFSFSFFRHFWSTIEKDIFEAVDCFFTNGDMPNGCNSNFIALIPKIIDANMVKDFRPISLIGSLYKVIAKILTNRLFNVIGDLVNEVQSAFVAERQILDGPFILE</sequence>
<proteinExistence type="predicted"/>
<accession>A0A699Q6H0</accession>
<organism evidence="1">
    <name type="scientific">Tanacetum cinerariifolium</name>
    <name type="common">Dalmatian daisy</name>
    <name type="synonym">Chrysanthemum cinerariifolium</name>
    <dbReference type="NCBI Taxonomy" id="118510"/>
    <lineage>
        <taxon>Eukaryota</taxon>
        <taxon>Viridiplantae</taxon>
        <taxon>Streptophyta</taxon>
        <taxon>Embryophyta</taxon>
        <taxon>Tracheophyta</taxon>
        <taxon>Spermatophyta</taxon>
        <taxon>Magnoliopsida</taxon>
        <taxon>eudicotyledons</taxon>
        <taxon>Gunneridae</taxon>
        <taxon>Pentapetalae</taxon>
        <taxon>asterids</taxon>
        <taxon>campanulids</taxon>
        <taxon>Asterales</taxon>
        <taxon>Asteraceae</taxon>
        <taxon>Asteroideae</taxon>
        <taxon>Anthemideae</taxon>
        <taxon>Anthemidinae</taxon>
        <taxon>Tanacetum</taxon>
    </lineage>
</organism>
<reference evidence="1" key="1">
    <citation type="journal article" date="2019" name="Sci. Rep.">
        <title>Draft genome of Tanacetum cinerariifolium, the natural source of mosquito coil.</title>
        <authorList>
            <person name="Yamashiro T."/>
            <person name="Shiraishi A."/>
            <person name="Satake H."/>
            <person name="Nakayama K."/>
        </authorList>
    </citation>
    <scope>NUCLEOTIDE SEQUENCE</scope>
</reference>
<dbReference type="AlphaFoldDB" id="A0A699Q6H0"/>
<name>A0A699Q6H0_TANCI</name>
<comment type="caution">
    <text evidence="1">The sequence shown here is derived from an EMBL/GenBank/DDBJ whole genome shotgun (WGS) entry which is preliminary data.</text>
</comment>
<evidence type="ECO:0000313" key="1">
    <source>
        <dbReference type="EMBL" id="GFC64492.1"/>
    </source>
</evidence>
<dbReference type="PANTHER" id="PTHR46890">
    <property type="entry name" value="NON-LTR RETROLELEMENT REVERSE TRANSCRIPTASE-LIKE PROTEIN-RELATED"/>
    <property type="match status" value="1"/>
</dbReference>
<keyword evidence="1" id="KW-0548">Nucleotidyltransferase</keyword>
<keyword evidence="1" id="KW-0695">RNA-directed DNA polymerase</keyword>
<dbReference type="PANTHER" id="PTHR46890:SF50">
    <property type="entry name" value="RNA-DIRECTED DNA POLYMERASE, EUKARYOTA, REVERSE TRANSCRIPTASE ZINC-BINDING DOMAIN PROTEIN-RELATED"/>
    <property type="match status" value="1"/>
</dbReference>
<keyword evidence="1" id="KW-0808">Transferase</keyword>
<gene>
    <name evidence="1" type="ORF">Tci_836462</name>
</gene>
<dbReference type="EMBL" id="BKCJ011002514">
    <property type="protein sequence ID" value="GFC64492.1"/>
    <property type="molecule type" value="Genomic_DNA"/>
</dbReference>
<dbReference type="InterPro" id="IPR052343">
    <property type="entry name" value="Retrotransposon-Effector_Assoc"/>
</dbReference>